<dbReference type="Gene3D" id="1.25.40.20">
    <property type="entry name" value="Ankyrin repeat-containing domain"/>
    <property type="match status" value="1"/>
</dbReference>
<gene>
    <name evidence="4" type="ORF">MEDL_13734</name>
</gene>
<dbReference type="InterPro" id="IPR036770">
    <property type="entry name" value="Ankyrin_rpt-contain_sf"/>
</dbReference>
<feature type="repeat" description="ANK" evidence="3">
    <location>
        <begin position="98"/>
        <end position="130"/>
    </location>
</feature>
<dbReference type="PROSITE" id="PS50088">
    <property type="entry name" value="ANK_REPEAT"/>
    <property type="match status" value="2"/>
</dbReference>
<feature type="repeat" description="ANK" evidence="3">
    <location>
        <begin position="13"/>
        <end position="45"/>
    </location>
</feature>
<proteinExistence type="predicted"/>
<dbReference type="SMART" id="SM00248">
    <property type="entry name" value="ANK"/>
    <property type="match status" value="2"/>
</dbReference>
<dbReference type="PROSITE" id="PS50297">
    <property type="entry name" value="ANK_REP_REGION"/>
    <property type="match status" value="2"/>
</dbReference>
<accession>A0A8S3QR03</accession>
<dbReference type="OrthoDB" id="10251692at2759"/>
<keyword evidence="2 3" id="KW-0040">ANK repeat</keyword>
<comment type="caution">
    <text evidence="4">The sequence shown here is derived from an EMBL/GenBank/DDBJ whole genome shotgun (WGS) entry which is preliminary data.</text>
</comment>
<protein>
    <submittedName>
        <fullName evidence="4">ANKRD28</fullName>
    </submittedName>
</protein>
<dbReference type="Pfam" id="PF00023">
    <property type="entry name" value="Ank"/>
    <property type="match status" value="2"/>
</dbReference>
<keyword evidence="1" id="KW-0677">Repeat</keyword>
<evidence type="ECO:0000256" key="2">
    <source>
        <dbReference type="ARBA" id="ARBA00023043"/>
    </source>
</evidence>
<evidence type="ECO:0000313" key="4">
    <source>
        <dbReference type="EMBL" id="CAG2198989.1"/>
    </source>
</evidence>
<evidence type="ECO:0000256" key="1">
    <source>
        <dbReference type="ARBA" id="ARBA00022737"/>
    </source>
</evidence>
<dbReference type="SUPFAM" id="SSF48403">
    <property type="entry name" value="Ankyrin repeat"/>
    <property type="match status" value="1"/>
</dbReference>
<dbReference type="EMBL" id="CAJPWZ010000706">
    <property type="protein sequence ID" value="CAG2198989.1"/>
    <property type="molecule type" value="Genomic_DNA"/>
</dbReference>
<dbReference type="PANTHER" id="PTHR24198">
    <property type="entry name" value="ANKYRIN REPEAT AND PROTEIN KINASE DOMAIN-CONTAINING PROTEIN"/>
    <property type="match status" value="1"/>
</dbReference>
<reference evidence="4" key="1">
    <citation type="submission" date="2021-03" db="EMBL/GenBank/DDBJ databases">
        <authorList>
            <person name="Bekaert M."/>
        </authorList>
    </citation>
    <scope>NUCLEOTIDE SEQUENCE</scope>
</reference>
<dbReference type="InterPro" id="IPR002110">
    <property type="entry name" value="Ankyrin_rpt"/>
</dbReference>
<organism evidence="4 5">
    <name type="scientific">Mytilus edulis</name>
    <name type="common">Blue mussel</name>
    <dbReference type="NCBI Taxonomy" id="6550"/>
    <lineage>
        <taxon>Eukaryota</taxon>
        <taxon>Metazoa</taxon>
        <taxon>Spiralia</taxon>
        <taxon>Lophotrochozoa</taxon>
        <taxon>Mollusca</taxon>
        <taxon>Bivalvia</taxon>
        <taxon>Autobranchia</taxon>
        <taxon>Pteriomorphia</taxon>
        <taxon>Mytilida</taxon>
        <taxon>Mytiloidea</taxon>
        <taxon>Mytilidae</taxon>
        <taxon>Mytilinae</taxon>
        <taxon>Mytilus</taxon>
    </lineage>
</organism>
<name>A0A8S3QR03_MYTED</name>
<evidence type="ECO:0000313" key="5">
    <source>
        <dbReference type="Proteomes" id="UP000683360"/>
    </source>
</evidence>
<dbReference type="Proteomes" id="UP000683360">
    <property type="component" value="Unassembled WGS sequence"/>
</dbReference>
<sequence>MKHNPSVNAQTYSGTSALYFSSLNGNVEITKLLLLNNADCNVCVHSKKLLVDTYTNHPQKTLKQVKQFLCDCLIKNASSYVTDYVSKKSVDYVFGIVTGSSPLHIACFMGKTDVVRCLLNNNANTNMKKKMAQHRYFMHVKSDMIIWYVFC</sequence>
<dbReference type="PANTHER" id="PTHR24198:SF165">
    <property type="entry name" value="ANKYRIN REPEAT-CONTAINING PROTEIN-RELATED"/>
    <property type="match status" value="1"/>
</dbReference>
<dbReference type="AlphaFoldDB" id="A0A8S3QR03"/>
<keyword evidence="5" id="KW-1185">Reference proteome</keyword>
<evidence type="ECO:0000256" key="3">
    <source>
        <dbReference type="PROSITE-ProRule" id="PRU00023"/>
    </source>
</evidence>